<accession>A0A016TWA8</accession>
<gene>
    <name evidence="2" type="primary">Acey_s0073.g777</name>
    <name evidence="2" type="ORF">Y032_0073g777</name>
</gene>
<comment type="caution">
    <text evidence="2">The sequence shown here is derived from an EMBL/GenBank/DDBJ whole genome shotgun (WGS) entry which is preliminary data.</text>
</comment>
<dbReference type="AlphaFoldDB" id="A0A016TWA8"/>
<sequence length="546" mass="62549">MSGIITEGGSNNKENELETVENLVKPSWIFEASPPFLETDLRDLAEKWQPRTNVLYFQKVTSLHRFNLLQVTSPPQEIQQYAYPYDDGATEFKWILCTMELPDVVKEKLVELDDQNNQLRSEVIRLRATVANKDEILNELEEENVQLRKTRQNDSSETSKCAYLEQTVTSLKVALEEKNRDIGKMVEQIEALTGSLSSAQAEIAELQRARTPISPERSVISEPSNCGEMIRLQEERDDAIFELQRANYRVSALESERDDLIERAEAANAEAREMARHLKEQREQLHEMEAELAASRNNVSIANRGNSMFAEFAEERVRLEADMKALFSKYEAVRKQNYQLSNELDEARLLALRRTRSEATGRCRCQELSPELVQLRGRVQTLEARLSQAKNELIDMARVTKGIDPRLKSFYRSLKLEMESLREERDKFRDERDKLVDEKAGLSARLANAEKLVEYANDDVEGLKLQLAMMKERDEKKDAAKVSDLINGKSNEEEHRLSSILHPVQSTPATCEKPVVQTPMTFPCLREAHSPRIAPNTPAIPSDLQW</sequence>
<dbReference type="STRING" id="53326.A0A016TWA8"/>
<keyword evidence="3" id="KW-1185">Reference proteome</keyword>
<protein>
    <submittedName>
        <fullName evidence="2">Uncharacterized protein</fullName>
    </submittedName>
</protein>
<evidence type="ECO:0000313" key="3">
    <source>
        <dbReference type="Proteomes" id="UP000024635"/>
    </source>
</evidence>
<feature type="coiled-coil region" evidence="1">
    <location>
        <begin position="109"/>
        <end position="157"/>
    </location>
</feature>
<feature type="coiled-coil region" evidence="1">
    <location>
        <begin position="243"/>
        <end position="466"/>
    </location>
</feature>
<dbReference type="OrthoDB" id="5873462at2759"/>
<reference evidence="3" key="1">
    <citation type="journal article" date="2015" name="Nat. Genet.">
        <title>The genome and transcriptome of the zoonotic hookworm Ancylostoma ceylanicum identify infection-specific gene families.</title>
        <authorList>
            <person name="Schwarz E.M."/>
            <person name="Hu Y."/>
            <person name="Antoshechkin I."/>
            <person name="Miller M.M."/>
            <person name="Sternberg P.W."/>
            <person name="Aroian R.V."/>
        </authorList>
    </citation>
    <scope>NUCLEOTIDE SEQUENCE</scope>
    <source>
        <strain evidence="3">HY135</strain>
    </source>
</reference>
<organism evidence="2 3">
    <name type="scientific">Ancylostoma ceylanicum</name>
    <dbReference type="NCBI Taxonomy" id="53326"/>
    <lineage>
        <taxon>Eukaryota</taxon>
        <taxon>Metazoa</taxon>
        <taxon>Ecdysozoa</taxon>
        <taxon>Nematoda</taxon>
        <taxon>Chromadorea</taxon>
        <taxon>Rhabditida</taxon>
        <taxon>Rhabditina</taxon>
        <taxon>Rhabditomorpha</taxon>
        <taxon>Strongyloidea</taxon>
        <taxon>Ancylostomatidae</taxon>
        <taxon>Ancylostomatinae</taxon>
        <taxon>Ancylostoma</taxon>
    </lineage>
</organism>
<evidence type="ECO:0000256" key="1">
    <source>
        <dbReference type="SAM" id="Coils"/>
    </source>
</evidence>
<proteinExistence type="predicted"/>
<evidence type="ECO:0000313" key="2">
    <source>
        <dbReference type="EMBL" id="EYC06927.1"/>
    </source>
</evidence>
<dbReference type="EMBL" id="JARK01001409">
    <property type="protein sequence ID" value="EYC06927.1"/>
    <property type="molecule type" value="Genomic_DNA"/>
</dbReference>
<name>A0A016TWA8_9BILA</name>
<dbReference type="Proteomes" id="UP000024635">
    <property type="component" value="Unassembled WGS sequence"/>
</dbReference>
<keyword evidence="1" id="KW-0175">Coiled coil</keyword>